<dbReference type="InterPro" id="IPR000182">
    <property type="entry name" value="GNAT_dom"/>
</dbReference>
<dbReference type="GO" id="GO:0016747">
    <property type="term" value="F:acyltransferase activity, transferring groups other than amino-acyl groups"/>
    <property type="evidence" value="ECO:0007669"/>
    <property type="project" value="InterPro"/>
</dbReference>
<evidence type="ECO:0000313" key="2">
    <source>
        <dbReference type="EMBL" id="KGF47311.1"/>
    </source>
</evidence>
<dbReference type="InterPro" id="IPR016181">
    <property type="entry name" value="Acyl_CoA_acyltransferase"/>
</dbReference>
<accession>A0A096AL20</accession>
<evidence type="ECO:0000259" key="1">
    <source>
        <dbReference type="PROSITE" id="PS51186"/>
    </source>
</evidence>
<dbReference type="AlphaFoldDB" id="A0A096AL20"/>
<protein>
    <submittedName>
        <fullName evidence="2">Zinc ABC transporter permease</fullName>
    </submittedName>
</protein>
<reference evidence="2 3" key="1">
    <citation type="submission" date="2014-07" db="EMBL/GenBank/DDBJ databases">
        <authorList>
            <person name="McCorrison J."/>
            <person name="Sanka R."/>
            <person name="Torralba M."/>
            <person name="Gillis M."/>
            <person name="Haft D.H."/>
            <person name="Methe B."/>
            <person name="Sutton G."/>
            <person name="Nelson K.E."/>
        </authorList>
    </citation>
    <scope>NUCLEOTIDE SEQUENCE [LARGE SCALE GENOMIC DNA]</scope>
    <source>
        <strain evidence="2 3">DNF00882</strain>
    </source>
</reference>
<feature type="domain" description="N-acetyltransferase" evidence="1">
    <location>
        <begin position="24"/>
        <end position="191"/>
    </location>
</feature>
<dbReference type="RefSeq" id="WP_036884471.1">
    <property type="nucleotide sequence ID" value="NZ_JRNR01000113.1"/>
</dbReference>
<dbReference type="Gene3D" id="3.40.630.30">
    <property type="match status" value="1"/>
</dbReference>
<evidence type="ECO:0000313" key="3">
    <source>
        <dbReference type="Proteomes" id="UP000029538"/>
    </source>
</evidence>
<gene>
    <name evidence="2" type="ORF">HMPREF0654_10080</name>
</gene>
<dbReference type="Proteomes" id="UP000029538">
    <property type="component" value="Unassembled WGS sequence"/>
</dbReference>
<dbReference type="PROSITE" id="PS51186">
    <property type="entry name" value="GNAT"/>
    <property type="match status" value="1"/>
</dbReference>
<dbReference type="Pfam" id="PF00583">
    <property type="entry name" value="Acetyltransf_1"/>
    <property type="match status" value="1"/>
</dbReference>
<sequence length="191" mass="21416">MEIKITQAQPKHSTIIARLIMEAMNHECCQWFAGEEHTLDDFFNLMKSLVERTDSQYSYCNTLVAITPDGTIAGICVSYDGSLLRSLRQAFIDGAIAAFGRDFSDMDDETTAGELYIDSLCVDVNYRNAGIAKQLLQATIEKGKSINLPTGLLVDTNNPQAERLYTRVGFIYKDNNQWGGHQMRHLVCPIK</sequence>
<proteinExistence type="predicted"/>
<dbReference type="SUPFAM" id="SSF55729">
    <property type="entry name" value="Acyl-CoA N-acyltransferases (Nat)"/>
    <property type="match status" value="1"/>
</dbReference>
<dbReference type="EMBL" id="JRNR01000113">
    <property type="protein sequence ID" value="KGF47311.1"/>
    <property type="molecule type" value="Genomic_DNA"/>
</dbReference>
<name>A0A096AL20_9BACT</name>
<organism evidence="2 3">
    <name type="scientific">Prevotella disiens DNF00882</name>
    <dbReference type="NCBI Taxonomy" id="1401075"/>
    <lineage>
        <taxon>Bacteria</taxon>
        <taxon>Pseudomonadati</taxon>
        <taxon>Bacteroidota</taxon>
        <taxon>Bacteroidia</taxon>
        <taxon>Bacteroidales</taxon>
        <taxon>Prevotellaceae</taxon>
        <taxon>Prevotella</taxon>
    </lineage>
</organism>
<comment type="caution">
    <text evidence="2">The sequence shown here is derived from an EMBL/GenBank/DDBJ whole genome shotgun (WGS) entry which is preliminary data.</text>
</comment>
<dbReference type="CDD" id="cd04301">
    <property type="entry name" value="NAT_SF"/>
    <property type="match status" value="1"/>
</dbReference>